<dbReference type="EMBL" id="UGOW01000001">
    <property type="protein sequence ID" value="STY17229.1"/>
    <property type="molecule type" value="Genomic_DNA"/>
</dbReference>
<reference evidence="1 3" key="1">
    <citation type="submission" date="2015-11" db="EMBL/GenBank/DDBJ databases">
        <title>Genomic analysis of 38 Legionella species identifies large and diverse effector repertoires.</title>
        <authorList>
            <person name="Burstein D."/>
            <person name="Amaro F."/>
            <person name="Zusman T."/>
            <person name="Lifshitz Z."/>
            <person name="Cohen O."/>
            <person name="Gilbert J.A."/>
            <person name="Pupko T."/>
            <person name="Shuman H.A."/>
            <person name="Segal G."/>
        </authorList>
    </citation>
    <scope>NUCLEOTIDE SEQUENCE [LARGE SCALE GENOMIC DNA]</scope>
    <source>
        <strain evidence="1 3">ATCC 49507</strain>
    </source>
</reference>
<evidence type="ECO:0000313" key="4">
    <source>
        <dbReference type="Proteomes" id="UP000254230"/>
    </source>
</evidence>
<name>A0A378KSS2_9GAMM</name>
<proteinExistence type="predicted"/>
<evidence type="ECO:0000313" key="1">
    <source>
        <dbReference type="EMBL" id="KTD53008.1"/>
    </source>
</evidence>
<dbReference type="EMBL" id="LNYR01000006">
    <property type="protein sequence ID" value="KTD53008.1"/>
    <property type="molecule type" value="Genomic_DNA"/>
</dbReference>
<accession>A0A378KSS2</accession>
<sequence length="524" mass="60579">MYLLDEIKVTIKEALANHQFSDEIDFNIFCQHLMQLDAYSPENFNAFRHCVSSYSDLKKLIITAEKYDIQEEIVAFIAQMIALIQPHFGLFITEGDWFVFQRISRYLSEKQQLSVMSLLSPLALLSSLDHVFDYSRTIQSLKGEAEQEFTQRYAQALADTINTPEDCVVCLNALKSHYCINPLRSTRQYSVYHPVIVHLMSILSPKLPKLLINLDSTLAILVSLPHDSQKLVIDACFDNLILWTNAEHIDSWNLNCLPFATKYFSSLIAKKIVNQETLFSTLHFWKAKEGILENIIAIIKPQLPQLLTDSINALAFLEMVPFTIRLKYFDSVAHLITQPEECGRALALMPDRERRICLKRMNIKIATHADLQAWLAICHTYEEQTLIIRRLDKNDLPCGEAEIEAMHTKPSEFPDLLKRSIDKLREYLCTSCGYSDISIRHRNAAVAMIKILEKKTDLTRKDVILLFREECKKIQKEIWREFIRGSLLHEQLVRILDDFDDDGQECASALVEQVDCTYHEFIVR</sequence>
<evidence type="ECO:0000313" key="2">
    <source>
        <dbReference type="EMBL" id="STY17229.1"/>
    </source>
</evidence>
<organism evidence="2 4">
    <name type="scientific">Legionella quateirensis</name>
    <dbReference type="NCBI Taxonomy" id="45072"/>
    <lineage>
        <taxon>Bacteria</taxon>
        <taxon>Pseudomonadati</taxon>
        <taxon>Pseudomonadota</taxon>
        <taxon>Gammaproteobacteria</taxon>
        <taxon>Legionellales</taxon>
        <taxon>Legionellaceae</taxon>
        <taxon>Legionella</taxon>
    </lineage>
</organism>
<dbReference type="Proteomes" id="UP000054639">
    <property type="component" value="Unassembled WGS sequence"/>
</dbReference>
<keyword evidence="3" id="KW-1185">Reference proteome</keyword>
<gene>
    <name evidence="1" type="ORF">Lqua_0841</name>
    <name evidence="2" type="ORF">NCTC12376_01023</name>
</gene>
<dbReference type="RefSeq" id="WP_058473026.1">
    <property type="nucleotide sequence ID" value="NZ_CAAAIL010000018.1"/>
</dbReference>
<dbReference type="AlphaFoldDB" id="A0A378KSS2"/>
<evidence type="ECO:0000313" key="3">
    <source>
        <dbReference type="Proteomes" id="UP000054639"/>
    </source>
</evidence>
<dbReference type="Proteomes" id="UP000254230">
    <property type="component" value="Unassembled WGS sequence"/>
</dbReference>
<reference evidence="2 4" key="2">
    <citation type="submission" date="2018-06" db="EMBL/GenBank/DDBJ databases">
        <authorList>
            <consortium name="Pathogen Informatics"/>
            <person name="Doyle S."/>
        </authorList>
    </citation>
    <scope>NUCLEOTIDE SEQUENCE [LARGE SCALE GENOMIC DNA]</scope>
    <source>
        <strain evidence="2 4">NCTC12376</strain>
    </source>
</reference>
<protein>
    <submittedName>
        <fullName evidence="2">Uncharacterized protein</fullName>
    </submittedName>
</protein>